<keyword evidence="13" id="KW-1015">Disulfide bond</keyword>
<keyword evidence="14" id="KW-0675">Receptor</keyword>
<reference evidence="17" key="2">
    <citation type="journal article" date="2007" name="Science">
        <title>Draft genome sequence of the sexually transmitted pathogen Trichomonas vaginalis.</title>
        <authorList>
            <person name="Carlton J.M."/>
            <person name="Hirt R.P."/>
            <person name="Silva J.C."/>
            <person name="Delcher A.L."/>
            <person name="Schatz M."/>
            <person name="Zhao Q."/>
            <person name="Wortman J.R."/>
            <person name="Bidwell S.L."/>
            <person name="Alsmark U.C.M."/>
            <person name="Besteiro S."/>
            <person name="Sicheritz-Ponten T."/>
            <person name="Noel C.J."/>
            <person name="Dacks J.B."/>
            <person name="Foster P.G."/>
            <person name="Simillion C."/>
            <person name="Van de Peer Y."/>
            <person name="Miranda-Saavedra D."/>
            <person name="Barton G.J."/>
            <person name="Westrop G.D."/>
            <person name="Mueller S."/>
            <person name="Dessi D."/>
            <person name="Fiori P.L."/>
            <person name="Ren Q."/>
            <person name="Paulsen I."/>
            <person name="Zhang H."/>
            <person name="Bastida-Corcuera F.D."/>
            <person name="Simoes-Barbosa A."/>
            <person name="Brown M.T."/>
            <person name="Hayes R.D."/>
            <person name="Mukherjee M."/>
            <person name="Okumura C.Y."/>
            <person name="Schneider R."/>
            <person name="Smith A.J."/>
            <person name="Vanacova S."/>
            <person name="Villalvazo M."/>
            <person name="Haas B.J."/>
            <person name="Pertea M."/>
            <person name="Feldblyum T.V."/>
            <person name="Utterback T.R."/>
            <person name="Shu C.L."/>
            <person name="Osoegawa K."/>
            <person name="de Jong P.J."/>
            <person name="Hrdy I."/>
            <person name="Horvathova L."/>
            <person name="Zubacova Z."/>
            <person name="Dolezal P."/>
            <person name="Malik S.B."/>
            <person name="Logsdon J.M. Jr."/>
            <person name="Henze K."/>
            <person name="Gupta A."/>
            <person name="Wang C.C."/>
            <person name="Dunne R.L."/>
            <person name="Upcroft J.A."/>
            <person name="Upcroft P."/>
            <person name="White O."/>
            <person name="Salzberg S.L."/>
            <person name="Tang P."/>
            <person name="Chiu C.-H."/>
            <person name="Lee Y.-S."/>
            <person name="Embley T.M."/>
            <person name="Coombs G.H."/>
            <person name="Mottram J.C."/>
            <person name="Tachezy J."/>
            <person name="Fraser-Liggett C.M."/>
            <person name="Johnson P.J."/>
        </authorList>
    </citation>
    <scope>NUCLEOTIDE SEQUENCE [LARGE SCALE GENOMIC DNA]</scope>
    <source>
        <strain evidence="17">G3</strain>
    </source>
</reference>
<evidence type="ECO:0000256" key="5">
    <source>
        <dbReference type="ARBA" id="ARBA00022692"/>
    </source>
</evidence>
<keyword evidence="9" id="KW-0067">ATP-binding</keyword>
<dbReference type="AlphaFoldDB" id="A2E3M7"/>
<dbReference type="RefSeq" id="XP_001325016.1">
    <property type="nucleotide sequence ID" value="XM_001324981.1"/>
</dbReference>
<keyword evidence="8" id="KW-0418">Kinase</keyword>
<evidence type="ECO:0000256" key="7">
    <source>
        <dbReference type="ARBA" id="ARBA00022741"/>
    </source>
</evidence>
<dbReference type="VEuPathDB" id="TrichDB:TVAGG3_0647090"/>
<evidence type="ECO:0000256" key="2">
    <source>
        <dbReference type="ARBA" id="ARBA00011902"/>
    </source>
</evidence>
<evidence type="ECO:0000256" key="9">
    <source>
        <dbReference type="ARBA" id="ARBA00022840"/>
    </source>
</evidence>
<reference evidence="17" key="1">
    <citation type="submission" date="2006-10" db="EMBL/GenBank/DDBJ databases">
        <authorList>
            <person name="Amadeo P."/>
            <person name="Zhao Q."/>
            <person name="Wortman J."/>
            <person name="Fraser-Liggett C."/>
            <person name="Carlton J."/>
        </authorList>
    </citation>
    <scope>NUCLEOTIDE SEQUENCE</scope>
    <source>
        <strain evidence="17">G3</strain>
    </source>
</reference>
<keyword evidence="4" id="KW-0808">Transferase</keyword>
<comment type="subcellular location">
    <subcellularLocation>
        <location evidence="1">Cell membrane</location>
        <topology evidence="1">Single-pass type I membrane protein</topology>
    </subcellularLocation>
</comment>
<evidence type="ECO:0000256" key="1">
    <source>
        <dbReference type="ARBA" id="ARBA00004251"/>
    </source>
</evidence>
<evidence type="ECO:0000256" key="10">
    <source>
        <dbReference type="ARBA" id="ARBA00022989"/>
    </source>
</evidence>
<evidence type="ECO:0000256" key="8">
    <source>
        <dbReference type="ARBA" id="ARBA00022777"/>
    </source>
</evidence>
<dbReference type="GO" id="GO:0004714">
    <property type="term" value="F:transmembrane receptor protein tyrosine kinase activity"/>
    <property type="evidence" value="ECO:0007669"/>
    <property type="project" value="UniProtKB-EC"/>
</dbReference>
<dbReference type="InParanoid" id="A2E3M7"/>
<keyword evidence="10" id="KW-1133">Transmembrane helix</keyword>
<feature type="domain" description="ALK/LTK-like glycine-rich" evidence="16">
    <location>
        <begin position="2"/>
        <end position="165"/>
    </location>
</feature>
<dbReference type="GO" id="GO:0005886">
    <property type="term" value="C:plasma membrane"/>
    <property type="evidence" value="ECO:0007669"/>
    <property type="project" value="UniProtKB-SubCell"/>
</dbReference>
<evidence type="ECO:0000256" key="3">
    <source>
        <dbReference type="ARBA" id="ARBA00022475"/>
    </source>
</evidence>
<keyword evidence="18" id="KW-1185">Reference proteome</keyword>
<evidence type="ECO:0000259" key="16">
    <source>
        <dbReference type="Pfam" id="PF12810"/>
    </source>
</evidence>
<dbReference type="VEuPathDB" id="TrichDB:TVAG_401190"/>
<evidence type="ECO:0000256" key="12">
    <source>
        <dbReference type="ARBA" id="ARBA00023137"/>
    </source>
</evidence>
<keyword evidence="11" id="KW-0472">Membrane</keyword>
<gene>
    <name evidence="17" type="ORF">TVAG_401190</name>
</gene>
<accession>A2E3M7</accession>
<keyword evidence="7" id="KW-0547">Nucleotide-binding</keyword>
<keyword evidence="12" id="KW-0829">Tyrosine-protein kinase</keyword>
<keyword evidence="5" id="KW-0812">Transmembrane</keyword>
<keyword evidence="15" id="KW-0325">Glycoprotein</keyword>
<evidence type="ECO:0000256" key="11">
    <source>
        <dbReference type="ARBA" id="ARBA00023136"/>
    </source>
</evidence>
<name>A2E3M7_TRIV3</name>
<protein>
    <recommendedName>
        <fullName evidence="2">receptor protein-tyrosine kinase</fullName>
        <ecNumber evidence="2">2.7.10.1</ecNumber>
    </recommendedName>
</protein>
<keyword evidence="6" id="KW-0732">Signal</keyword>
<dbReference type="EC" id="2.7.10.1" evidence="2"/>
<dbReference type="EMBL" id="DS113296">
    <property type="protein sequence ID" value="EAY12793.1"/>
    <property type="molecule type" value="Genomic_DNA"/>
</dbReference>
<dbReference type="InterPro" id="IPR055163">
    <property type="entry name" value="ALK/LTK-like_GRD"/>
</dbReference>
<evidence type="ECO:0000313" key="17">
    <source>
        <dbReference type="EMBL" id="EAY12793.1"/>
    </source>
</evidence>
<dbReference type="KEGG" id="tva:4770761"/>
<evidence type="ECO:0000256" key="14">
    <source>
        <dbReference type="ARBA" id="ARBA00023170"/>
    </source>
</evidence>
<keyword evidence="3" id="KW-1003">Cell membrane</keyword>
<organism evidence="17 18">
    <name type="scientific">Trichomonas vaginalis (strain ATCC PRA-98 / G3)</name>
    <dbReference type="NCBI Taxonomy" id="412133"/>
    <lineage>
        <taxon>Eukaryota</taxon>
        <taxon>Metamonada</taxon>
        <taxon>Parabasalia</taxon>
        <taxon>Trichomonadida</taxon>
        <taxon>Trichomonadidae</taxon>
        <taxon>Trichomonas</taxon>
    </lineage>
</organism>
<dbReference type="GO" id="GO:0005524">
    <property type="term" value="F:ATP binding"/>
    <property type="evidence" value="ECO:0007669"/>
    <property type="project" value="UniProtKB-KW"/>
</dbReference>
<evidence type="ECO:0000256" key="13">
    <source>
        <dbReference type="ARBA" id="ARBA00023157"/>
    </source>
</evidence>
<evidence type="ECO:0000313" key="18">
    <source>
        <dbReference type="Proteomes" id="UP000001542"/>
    </source>
</evidence>
<sequence length="182" mass="18682">MNDGLGGYSRGILSLKNETKGFLYVGGKGTANQTKGIQMGGFNGGGNGSFYDLSYTYGGGGGGASDIRLETDSFNTRIIVAGGGGGSGHGYSATDSNNFNYYNPGGCGGGDEGGNGTINSQYPQYWSYGGTQIGPGKIAEYNYYRTIAEFGYGGSCTKVQYDTSDPGVEGVGLEALLLAYGD</sequence>
<dbReference type="Proteomes" id="UP000001542">
    <property type="component" value="Unassembled WGS sequence"/>
</dbReference>
<evidence type="ECO:0000256" key="6">
    <source>
        <dbReference type="ARBA" id="ARBA00022729"/>
    </source>
</evidence>
<evidence type="ECO:0000256" key="4">
    <source>
        <dbReference type="ARBA" id="ARBA00022679"/>
    </source>
</evidence>
<dbReference type="Pfam" id="PF12810">
    <property type="entry name" value="ALK_LTK_GRD"/>
    <property type="match status" value="1"/>
</dbReference>
<proteinExistence type="predicted"/>
<evidence type="ECO:0000256" key="15">
    <source>
        <dbReference type="ARBA" id="ARBA00023180"/>
    </source>
</evidence>